<dbReference type="EMBL" id="ATCN01000195">
    <property type="protein sequence ID" value="EPR79577.1"/>
    <property type="molecule type" value="Genomic_DNA"/>
</dbReference>
<feature type="repeat" description="WD" evidence="3">
    <location>
        <begin position="92"/>
        <end position="131"/>
    </location>
</feature>
<dbReference type="Pfam" id="PF00400">
    <property type="entry name" value="WD40"/>
    <property type="match status" value="3"/>
</dbReference>
<dbReference type="PROSITE" id="PS50082">
    <property type="entry name" value="WD_REPEATS_2"/>
    <property type="match status" value="1"/>
</dbReference>
<evidence type="ECO:0000256" key="2">
    <source>
        <dbReference type="ARBA" id="ARBA00022737"/>
    </source>
</evidence>
<protein>
    <submittedName>
        <fullName evidence="4">Poly(A)+ RNA export protein</fullName>
    </submittedName>
</protein>
<dbReference type="InParanoid" id="S7WCQ1"/>
<dbReference type="SMART" id="SM00320">
    <property type="entry name" value="WD40"/>
    <property type="match status" value="4"/>
</dbReference>
<keyword evidence="5" id="KW-1185">Reference proteome</keyword>
<reference evidence="5" key="1">
    <citation type="journal article" date="2013" name="PLoS Genet.">
        <title>The genome of Spraguea lophii and the basis of host-microsporidian interactions.</title>
        <authorList>
            <person name="Campbell S.E."/>
            <person name="Williams T.A."/>
            <person name="Yousuf A."/>
            <person name="Soanes D.M."/>
            <person name="Paszkiewicz K.H."/>
            <person name="Williams B.A.P."/>
        </authorList>
    </citation>
    <scope>NUCLEOTIDE SEQUENCE [LARGE SCALE GENOMIC DNA]</scope>
    <source>
        <strain evidence="5">42_110</strain>
    </source>
</reference>
<dbReference type="VEuPathDB" id="MicrosporidiaDB:SLOPH_1470"/>
<keyword evidence="2" id="KW-0677">Repeat</keyword>
<dbReference type="FunCoup" id="S7WCQ1">
    <property type="interactions" value="359"/>
</dbReference>
<dbReference type="OMA" id="EAMDQSI"/>
<dbReference type="OrthoDB" id="256303at2759"/>
<organism evidence="4 5">
    <name type="scientific">Spraguea lophii (strain 42_110)</name>
    <name type="common">Microsporidian parasite</name>
    <dbReference type="NCBI Taxonomy" id="1358809"/>
    <lineage>
        <taxon>Eukaryota</taxon>
        <taxon>Fungi</taxon>
        <taxon>Fungi incertae sedis</taxon>
        <taxon>Microsporidia</taxon>
        <taxon>Spragueidae</taxon>
        <taxon>Spraguea</taxon>
    </lineage>
</organism>
<gene>
    <name evidence="4" type="ORF">SLOPH_1470</name>
</gene>
<dbReference type="InterPro" id="IPR036322">
    <property type="entry name" value="WD40_repeat_dom_sf"/>
</dbReference>
<evidence type="ECO:0000256" key="3">
    <source>
        <dbReference type="PROSITE-ProRule" id="PRU00221"/>
    </source>
</evidence>
<comment type="caution">
    <text evidence="4">The sequence shown here is derived from an EMBL/GenBank/DDBJ whole genome shotgun (WGS) entry which is preliminary data.</text>
</comment>
<name>S7WCQ1_SPRLO</name>
<dbReference type="PROSITE" id="PS00678">
    <property type="entry name" value="WD_REPEATS_1"/>
    <property type="match status" value="1"/>
</dbReference>
<proteinExistence type="predicted"/>
<keyword evidence="1 3" id="KW-0853">WD repeat</keyword>
<sequence length="310" mass="34428">MFGSTTKIINANNNPNDTISDIVFHSSFNYLGVSSWDGSLRIYDSNLDFKLKGEFNAPLLSCSFYEGSLYGASTNGSVCNLDLNSGQLTPTQIKHNDGIRSIRTFQNMLVTGSWDKTIKFWDVRTQQPAHTINLPDRIFVMDLKKELLVASIAGNRLYSFDLKNNCQQSTQTTRLTYQIRALDVGYDNDSFAVGSIDGRCEIISCTSPGRNFSFRGHRSGIDVYSINCINISPASTSKIATGGADSYVVVHDRSTRSKIINENMKEPPTAGIFNQDGSKYVFATGNDWSKGYVMGNIATTLRMVEVRSRY</sequence>
<accession>S7WCQ1</accession>
<dbReference type="InterPro" id="IPR019775">
    <property type="entry name" value="WD40_repeat_CS"/>
</dbReference>
<dbReference type="PANTHER" id="PTHR10971">
    <property type="entry name" value="MRNA EXPORT FACTOR AND BUB3"/>
    <property type="match status" value="1"/>
</dbReference>
<dbReference type="Gene3D" id="2.130.10.10">
    <property type="entry name" value="YVTN repeat-like/Quinoprotein amine dehydrogenase"/>
    <property type="match status" value="1"/>
</dbReference>
<dbReference type="AlphaFoldDB" id="S7WCQ1"/>
<dbReference type="InterPro" id="IPR001680">
    <property type="entry name" value="WD40_rpt"/>
</dbReference>
<evidence type="ECO:0000256" key="1">
    <source>
        <dbReference type="ARBA" id="ARBA00022574"/>
    </source>
</evidence>
<dbReference type="STRING" id="1358809.S7WCQ1"/>
<dbReference type="InterPro" id="IPR015943">
    <property type="entry name" value="WD40/YVTN_repeat-like_dom_sf"/>
</dbReference>
<dbReference type="SUPFAM" id="SSF50978">
    <property type="entry name" value="WD40 repeat-like"/>
    <property type="match status" value="1"/>
</dbReference>
<evidence type="ECO:0000313" key="4">
    <source>
        <dbReference type="EMBL" id="EPR79577.1"/>
    </source>
</evidence>
<dbReference type="Proteomes" id="UP000014978">
    <property type="component" value="Unassembled WGS sequence"/>
</dbReference>
<dbReference type="PROSITE" id="PS50294">
    <property type="entry name" value="WD_REPEATS_REGION"/>
    <property type="match status" value="1"/>
</dbReference>
<dbReference type="HOGENOM" id="CLU_038526_1_0_1"/>
<evidence type="ECO:0000313" key="5">
    <source>
        <dbReference type="Proteomes" id="UP000014978"/>
    </source>
</evidence>